<dbReference type="RefSeq" id="WP_119785777.1">
    <property type="nucleotide sequence ID" value="NZ_QYUQ01000002.1"/>
</dbReference>
<keyword evidence="3" id="KW-1185">Reference proteome</keyword>
<reference evidence="3" key="1">
    <citation type="submission" date="2018-09" db="EMBL/GenBank/DDBJ databases">
        <authorList>
            <person name="Zhu H."/>
        </authorList>
    </citation>
    <scope>NUCLEOTIDE SEQUENCE [LARGE SCALE GENOMIC DNA]</scope>
    <source>
        <strain evidence="3">K1S02-23</strain>
    </source>
</reference>
<gene>
    <name evidence="2" type="ORF">D3878_12390</name>
</gene>
<dbReference type="Gene3D" id="2.10.260.10">
    <property type="match status" value="1"/>
</dbReference>
<evidence type="ECO:0000259" key="1">
    <source>
        <dbReference type="SMART" id="SM00966"/>
    </source>
</evidence>
<keyword evidence="2" id="KW-0238">DNA-binding</keyword>
<dbReference type="Proteomes" id="UP000266327">
    <property type="component" value="Unassembled WGS sequence"/>
</dbReference>
<accession>A0A3A3G3N2</accession>
<dbReference type="NCBIfam" id="TIGR01439">
    <property type="entry name" value="lp_hng_hel_AbrB"/>
    <property type="match status" value="1"/>
</dbReference>
<organism evidence="2 3">
    <name type="scientific">Noviherbaspirillum sedimenti</name>
    <dbReference type="NCBI Taxonomy" id="2320865"/>
    <lineage>
        <taxon>Bacteria</taxon>
        <taxon>Pseudomonadati</taxon>
        <taxon>Pseudomonadota</taxon>
        <taxon>Betaproteobacteria</taxon>
        <taxon>Burkholderiales</taxon>
        <taxon>Oxalobacteraceae</taxon>
        <taxon>Noviherbaspirillum</taxon>
    </lineage>
</organism>
<evidence type="ECO:0000313" key="2">
    <source>
        <dbReference type="EMBL" id="RJG02275.1"/>
    </source>
</evidence>
<evidence type="ECO:0000313" key="3">
    <source>
        <dbReference type="Proteomes" id="UP000266327"/>
    </source>
</evidence>
<dbReference type="OrthoDB" id="9811597at2"/>
<proteinExistence type="predicted"/>
<sequence>METVKLSSKGQIVIPKNIRDNLHLPPGTEFVISMTATGLTLTPTTLFPRVTAREVRGFLAKRGRQIPDDVDIKASIKARLKAQDDASK</sequence>
<dbReference type="SUPFAM" id="SSF89447">
    <property type="entry name" value="AbrB/MazE/MraZ-like"/>
    <property type="match status" value="1"/>
</dbReference>
<dbReference type="EMBL" id="QYUQ01000002">
    <property type="protein sequence ID" value="RJG02275.1"/>
    <property type="molecule type" value="Genomic_DNA"/>
</dbReference>
<dbReference type="InterPro" id="IPR037914">
    <property type="entry name" value="SpoVT-AbrB_sf"/>
</dbReference>
<dbReference type="InterPro" id="IPR007159">
    <property type="entry name" value="SpoVT-AbrB_dom"/>
</dbReference>
<dbReference type="AlphaFoldDB" id="A0A3A3G3N2"/>
<comment type="caution">
    <text evidence="2">The sequence shown here is derived from an EMBL/GenBank/DDBJ whole genome shotgun (WGS) entry which is preliminary data.</text>
</comment>
<dbReference type="GO" id="GO:0003677">
    <property type="term" value="F:DNA binding"/>
    <property type="evidence" value="ECO:0007669"/>
    <property type="project" value="UniProtKB-KW"/>
</dbReference>
<name>A0A3A3G3N2_9BURK</name>
<dbReference type="SMART" id="SM00966">
    <property type="entry name" value="SpoVT_AbrB"/>
    <property type="match status" value="1"/>
</dbReference>
<protein>
    <submittedName>
        <fullName evidence="2">AbrB/MazE/SpoVT family DNA-binding domain-containing protein</fullName>
    </submittedName>
</protein>
<feature type="domain" description="SpoVT-AbrB" evidence="1">
    <location>
        <begin position="4"/>
        <end position="49"/>
    </location>
</feature>
<dbReference type="Pfam" id="PF04014">
    <property type="entry name" value="MazE_antitoxin"/>
    <property type="match status" value="1"/>
</dbReference>